<comment type="caution">
    <text evidence="1">The sequence shown here is derived from an EMBL/GenBank/DDBJ whole genome shotgun (WGS) entry which is preliminary data.</text>
</comment>
<dbReference type="EMBL" id="VLYX01000093">
    <property type="protein sequence ID" value="MDR4329706.1"/>
    <property type="molecule type" value="Genomic_DNA"/>
</dbReference>
<accession>A0AAJ1ZB01</accession>
<proteinExistence type="predicted"/>
<dbReference type="Proteomes" id="UP001248134">
    <property type="component" value="Unassembled WGS sequence"/>
</dbReference>
<dbReference type="AlphaFoldDB" id="A0AAJ1ZB01"/>
<reference evidence="1" key="2">
    <citation type="submission" date="2019-07" db="EMBL/GenBank/DDBJ databases">
        <title>Phylogenomic Reclassification of ATCC Bacillus Strains and Various Taxa within the Genus Bacillus.</title>
        <authorList>
            <person name="Riojas M.A."/>
            <person name="Frank A.M."/>
            <person name="Fenn S.L."/>
            <person name="King S.P."/>
            <person name="Brower S.M."/>
            <person name="Hazbon M.H."/>
        </authorList>
    </citation>
    <scope>NUCLEOTIDE SEQUENCE</scope>
    <source>
        <strain evidence="1">NR-12239</strain>
    </source>
</reference>
<reference evidence="2 3" key="1">
    <citation type="submission" date="2017-09" db="EMBL/GenBank/DDBJ databases">
        <title>Large-scale bioinformatics analysis of Bacillus genomes uncovers conserved roles of natural products in bacterial physiology.</title>
        <authorList>
            <consortium name="Agbiome Team Llc"/>
            <person name="Bleich R.M."/>
            <person name="Grubbs K.J."/>
            <person name="Santa Maria K.C."/>
            <person name="Allen S.E."/>
            <person name="Farag S."/>
            <person name="Shank E.A."/>
            <person name="Bowers A."/>
        </authorList>
    </citation>
    <scope>NUCLEOTIDE SEQUENCE [LARGE SCALE GENOMIC DNA]</scope>
    <source>
        <strain evidence="2 3">AFS037265</strain>
    </source>
</reference>
<evidence type="ECO:0000313" key="2">
    <source>
        <dbReference type="EMBL" id="PHF02621.1"/>
    </source>
</evidence>
<gene>
    <name evidence="2" type="ORF">COF81_06500</name>
    <name evidence="1" type="ORF">FOS08_29050</name>
</gene>
<evidence type="ECO:0000313" key="3">
    <source>
        <dbReference type="Proteomes" id="UP000221918"/>
    </source>
</evidence>
<dbReference type="RefSeq" id="WP_098100878.1">
    <property type="nucleotide sequence ID" value="NZ_JANIOB010000001.1"/>
</dbReference>
<evidence type="ECO:0000313" key="4">
    <source>
        <dbReference type="Proteomes" id="UP001248134"/>
    </source>
</evidence>
<evidence type="ECO:0000313" key="1">
    <source>
        <dbReference type="EMBL" id="MDR4329706.1"/>
    </source>
</evidence>
<protein>
    <submittedName>
        <fullName evidence="1">Uncharacterized protein</fullName>
    </submittedName>
</protein>
<dbReference type="EMBL" id="NUTL01000027">
    <property type="protein sequence ID" value="PHF02621.1"/>
    <property type="molecule type" value="Genomic_DNA"/>
</dbReference>
<name>A0AAJ1ZB01_9BACI</name>
<organism evidence="1 4">
    <name type="scientific">Bacillus pseudomycoides</name>
    <dbReference type="NCBI Taxonomy" id="64104"/>
    <lineage>
        <taxon>Bacteria</taxon>
        <taxon>Bacillati</taxon>
        <taxon>Bacillota</taxon>
        <taxon>Bacilli</taxon>
        <taxon>Bacillales</taxon>
        <taxon>Bacillaceae</taxon>
        <taxon>Bacillus</taxon>
        <taxon>Bacillus cereus group</taxon>
    </lineage>
</organism>
<dbReference type="Proteomes" id="UP000221918">
    <property type="component" value="Unassembled WGS sequence"/>
</dbReference>
<sequence>MGSFTINRFNGIEKYEISEAKIYAVKKQENEIMLWLEVETEQEPIQSLPDTVDCKMNPSGEVTVYMDNLKLENFGEQEFIISKGYDEDSNDLAVRIYYFEHQEVNNNVLKMKYNGNGIFHINWTGITRDISYYDGSKPDTTIEVNGEFIFEEFKEWL</sequence>